<dbReference type="Gene3D" id="3.40.50.12370">
    <property type="match status" value="1"/>
</dbReference>
<dbReference type="Pfam" id="PF00582">
    <property type="entry name" value="Usp"/>
    <property type="match status" value="1"/>
</dbReference>
<feature type="domain" description="UspA" evidence="2">
    <location>
        <begin position="138"/>
        <end position="267"/>
    </location>
</feature>
<comment type="similarity">
    <text evidence="1">Belongs to the universal stress protein A family.</text>
</comment>
<dbReference type="InterPro" id="IPR006016">
    <property type="entry name" value="UspA"/>
</dbReference>
<dbReference type="CDD" id="cd00293">
    <property type="entry name" value="USP-like"/>
    <property type="match status" value="1"/>
</dbReference>
<organism evidence="3 4">
    <name type="scientific">Actinomadura chibensis</name>
    <dbReference type="NCBI Taxonomy" id="392828"/>
    <lineage>
        <taxon>Bacteria</taxon>
        <taxon>Bacillati</taxon>
        <taxon>Actinomycetota</taxon>
        <taxon>Actinomycetes</taxon>
        <taxon>Streptosporangiales</taxon>
        <taxon>Thermomonosporaceae</taxon>
        <taxon>Actinomadura</taxon>
    </lineage>
</organism>
<keyword evidence="4" id="KW-1185">Reference proteome</keyword>
<dbReference type="AlphaFoldDB" id="A0A5D0NCS0"/>
<dbReference type="STRING" id="1220554.GCA_001552135_02017"/>
<dbReference type="Proteomes" id="UP000323380">
    <property type="component" value="Unassembled WGS sequence"/>
</dbReference>
<accession>A0A5D0NCS0</accession>
<dbReference type="EMBL" id="VSFG01000008">
    <property type="protein sequence ID" value="TYB42230.1"/>
    <property type="molecule type" value="Genomic_DNA"/>
</dbReference>
<evidence type="ECO:0000313" key="3">
    <source>
        <dbReference type="EMBL" id="TYB42230.1"/>
    </source>
</evidence>
<dbReference type="RefSeq" id="WP_067888565.1">
    <property type="nucleotide sequence ID" value="NZ_VSFG01000008.1"/>
</dbReference>
<evidence type="ECO:0000313" key="4">
    <source>
        <dbReference type="Proteomes" id="UP000323380"/>
    </source>
</evidence>
<dbReference type="PANTHER" id="PTHR46268:SF6">
    <property type="entry name" value="UNIVERSAL STRESS PROTEIN UP12"/>
    <property type="match status" value="1"/>
</dbReference>
<dbReference type="SUPFAM" id="SSF52402">
    <property type="entry name" value="Adenine nucleotide alpha hydrolases-like"/>
    <property type="match status" value="2"/>
</dbReference>
<proteinExistence type="inferred from homology"/>
<sequence length="271" mass="27929">MIGEHVLAGYVNDAGGREALDLARAIVALTGGRLSLATVHPPDLPAAAGEARTVLDQAADLLDGDPVDLHVQEGRSVGRGLTVLASRIGADLIVVGSPEGGARGRIGVGAAADHLLHSATEAVMLAPSGYVPPEELARITVMYVRRPQCDEAVIRAAQAADRLEVPLRLVTLAVGDVGGDAGAERLRDDLALAIRLALDSADLLPEDVSADLAEGADVADALDDVDWADGELLVCASSEDAAAHRVFVGEVALKVLRAAPCPVTVLPRGYF</sequence>
<reference evidence="3 4" key="1">
    <citation type="submission" date="2019-08" db="EMBL/GenBank/DDBJ databases">
        <title>Actinomadura sp. nov. CYP1-5 isolated from mountain soil.</title>
        <authorList>
            <person name="Songsumanus A."/>
            <person name="Kuncharoen N."/>
            <person name="Kudo T."/>
            <person name="Yuki M."/>
            <person name="Igarashi Y."/>
            <person name="Tanasupawat S."/>
        </authorList>
    </citation>
    <scope>NUCLEOTIDE SEQUENCE [LARGE SCALE GENOMIC DNA]</scope>
    <source>
        <strain evidence="3 4">JCM 14158</strain>
    </source>
</reference>
<name>A0A5D0NCS0_9ACTN</name>
<protein>
    <submittedName>
        <fullName evidence="3">Universal stress protein</fullName>
    </submittedName>
</protein>
<evidence type="ECO:0000256" key="1">
    <source>
        <dbReference type="ARBA" id="ARBA00008791"/>
    </source>
</evidence>
<evidence type="ECO:0000259" key="2">
    <source>
        <dbReference type="Pfam" id="PF00582"/>
    </source>
</evidence>
<dbReference type="PANTHER" id="PTHR46268">
    <property type="entry name" value="STRESS RESPONSE PROTEIN NHAX"/>
    <property type="match status" value="1"/>
</dbReference>
<comment type="caution">
    <text evidence="3">The sequence shown here is derived from an EMBL/GenBank/DDBJ whole genome shotgun (WGS) entry which is preliminary data.</text>
</comment>
<gene>
    <name evidence="3" type="ORF">FXF69_30875</name>
</gene>